<dbReference type="STRING" id="34508.A0A4U5PCB2"/>
<evidence type="ECO:0000256" key="6">
    <source>
        <dbReference type="ARBA" id="ARBA00023136"/>
    </source>
</evidence>
<sequence>MRLFASVLGCFFLITTVFGKSAYESSFAYLQVSNEKTGANGRFCVNYQQFRSKPIVKTPEEAEALGLRYWASQDKLSICETSNVTSFKGDVVPFKYRIDDDDPCARKHLNSSLAKILNVERVVDIDYLTKRSASAGLTVVDRGRNFTGKWSDYLFSEFYDPDVRADQSLPLFYVYRDVFKNKILSLGSVEQLKLRFYRPPSLPVDPSMLIIWFMAMFCVIVGGVSASRNYHKLSKMLNNQSEPSPETADGDTSQSQVQLQGDDQQEKPAAEFGGGDLCHNIVGVGLLMILVVGILLLGFFFRYIMVTLFNVVLVIAGTFALRCCTMDLLSFIFEFEDWELNSSPNDLLKKCLPIRRDIKCLSKKPKLVSSIVLLLSLGICVFWFFNRSNPHAFILLDGINIAVCIYVLKGMYFPNLKWLAIILVCMFVYDIFMVFGTPFLTSSGCSVMVEVAAGNDCSKSDKKGYPVAPVNMAIPEKMPVLFQVPRLNDPMISCVDLSVEMEYHPVMLGLGDVIVPGYLIGFCFTADLVFKSKIGYGIIATIGYGLGLIITFVSLLLSETAQPALIYLVPSSLLPVIAIAFCRGQLRLLWTGDHNKTLRDIVRVNETSDNEV</sequence>
<evidence type="ECO:0000256" key="4">
    <source>
        <dbReference type="ARBA" id="ARBA00022801"/>
    </source>
</evidence>
<keyword evidence="4" id="KW-0378">Hydrolase</keyword>
<comment type="caution">
    <text evidence="10">The sequence shown here is derived from an EMBL/GenBank/DDBJ whole genome shotgun (WGS) entry which is preliminary data.</text>
</comment>
<dbReference type="GO" id="GO:0098554">
    <property type="term" value="C:cytoplasmic side of endoplasmic reticulum membrane"/>
    <property type="evidence" value="ECO:0007669"/>
    <property type="project" value="TreeGrafter"/>
</dbReference>
<dbReference type="PANTHER" id="PTHR12174">
    <property type="entry name" value="SIGNAL PEPTIDE PEPTIDASE"/>
    <property type="match status" value="1"/>
</dbReference>
<feature type="transmembrane region" description="Helical" evidence="8">
    <location>
        <begin position="391"/>
        <end position="408"/>
    </location>
</feature>
<reference evidence="10 11" key="1">
    <citation type="journal article" date="2015" name="Genome Biol.">
        <title>Comparative genomics of Steinernema reveals deeply conserved gene regulatory networks.</title>
        <authorList>
            <person name="Dillman A.R."/>
            <person name="Macchietto M."/>
            <person name="Porter C.F."/>
            <person name="Rogers A."/>
            <person name="Williams B."/>
            <person name="Antoshechkin I."/>
            <person name="Lee M.M."/>
            <person name="Goodwin Z."/>
            <person name="Lu X."/>
            <person name="Lewis E.E."/>
            <person name="Goodrich-Blair H."/>
            <person name="Stock S.P."/>
            <person name="Adams B.J."/>
            <person name="Sternberg P.W."/>
            <person name="Mortazavi A."/>
        </authorList>
    </citation>
    <scope>NUCLEOTIDE SEQUENCE [LARGE SCALE GENOMIC DNA]</scope>
    <source>
        <strain evidence="10 11">ALL</strain>
    </source>
</reference>
<feature type="transmembrane region" description="Helical" evidence="8">
    <location>
        <begin position="303"/>
        <end position="321"/>
    </location>
</feature>
<protein>
    <recommendedName>
        <fullName evidence="12">Signal peptide peptidase-like 2B</fullName>
    </recommendedName>
</protein>
<keyword evidence="5 8" id="KW-1133">Transmembrane helix</keyword>
<dbReference type="InterPro" id="IPR006639">
    <property type="entry name" value="Preselin/SPP"/>
</dbReference>
<keyword evidence="11" id="KW-1185">Reference proteome</keyword>
<feature type="transmembrane region" description="Helical" evidence="8">
    <location>
        <begin position="564"/>
        <end position="582"/>
    </location>
</feature>
<dbReference type="SMART" id="SM00730">
    <property type="entry name" value="PSN"/>
    <property type="match status" value="1"/>
</dbReference>
<organism evidence="10 11">
    <name type="scientific">Steinernema carpocapsae</name>
    <name type="common">Entomopathogenic nematode</name>
    <dbReference type="NCBI Taxonomy" id="34508"/>
    <lineage>
        <taxon>Eukaryota</taxon>
        <taxon>Metazoa</taxon>
        <taxon>Ecdysozoa</taxon>
        <taxon>Nematoda</taxon>
        <taxon>Chromadorea</taxon>
        <taxon>Rhabditida</taxon>
        <taxon>Tylenchina</taxon>
        <taxon>Panagrolaimomorpha</taxon>
        <taxon>Strongyloidoidea</taxon>
        <taxon>Steinernematidae</taxon>
        <taxon>Steinernema</taxon>
    </lineage>
</organism>
<evidence type="ECO:0000256" key="5">
    <source>
        <dbReference type="ARBA" id="ARBA00022989"/>
    </source>
</evidence>
<dbReference type="GO" id="GO:0005765">
    <property type="term" value="C:lysosomal membrane"/>
    <property type="evidence" value="ECO:0007669"/>
    <property type="project" value="TreeGrafter"/>
</dbReference>
<keyword evidence="3 8" id="KW-0812">Transmembrane</keyword>
<name>A0A4U5PCB2_STECR</name>
<dbReference type="GO" id="GO:0030660">
    <property type="term" value="C:Golgi-associated vesicle membrane"/>
    <property type="evidence" value="ECO:0007669"/>
    <property type="project" value="TreeGrafter"/>
</dbReference>
<accession>A0A4U5PCB2</accession>
<keyword evidence="6 8" id="KW-0472">Membrane</keyword>
<gene>
    <name evidence="10" type="ORF">L596_008384</name>
</gene>
<feature type="transmembrane region" description="Helical" evidence="8">
    <location>
        <begin position="208"/>
        <end position="226"/>
    </location>
</feature>
<comment type="subcellular location">
    <subcellularLocation>
        <location evidence="1">Endomembrane system</location>
        <topology evidence="1">Multi-pass membrane protein</topology>
    </subcellularLocation>
</comment>
<dbReference type="OrthoDB" id="29661at2759"/>
<dbReference type="AlphaFoldDB" id="A0A4U5PCB2"/>
<dbReference type="GO" id="GO:0042500">
    <property type="term" value="F:aspartic endopeptidase activity, intramembrane cleaving"/>
    <property type="evidence" value="ECO:0007669"/>
    <property type="project" value="InterPro"/>
</dbReference>
<keyword evidence="9" id="KW-0732">Signal</keyword>
<feature type="transmembrane region" description="Helical" evidence="8">
    <location>
        <begin position="367"/>
        <end position="385"/>
    </location>
</feature>
<proteinExistence type="inferred from homology"/>
<feature type="chain" id="PRO_5020607100" description="Signal peptide peptidase-like 2B" evidence="9">
    <location>
        <begin position="20"/>
        <end position="612"/>
    </location>
</feature>
<feature type="region of interest" description="Disordered" evidence="7">
    <location>
        <begin position="238"/>
        <end position="260"/>
    </location>
</feature>
<dbReference type="Pfam" id="PF04258">
    <property type="entry name" value="Peptidase_A22B"/>
    <property type="match status" value="1"/>
</dbReference>
<reference evidence="10 11" key="2">
    <citation type="journal article" date="2019" name="G3 (Bethesda)">
        <title>Hybrid Assembly of the Genome of the Entomopathogenic Nematode Steinernema carpocapsae Identifies the X-Chromosome.</title>
        <authorList>
            <person name="Serra L."/>
            <person name="Macchietto M."/>
            <person name="Macias-Munoz A."/>
            <person name="McGill C.J."/>
            <person name="Rodriguez I.M."/>
            <person name="Rodriguez B."/>
            <person name="Murad R."/>
            <person name="Mortazavi A."/>
        </authorList>
    </citation>
    <scope>NUCLEOTIDE SEQUENCE [LARGE SCALE GENOMIC DNA]</scope>
    <source>
        <strain evidence="10 11">ALL</strain>
    </source>
</reference>
<evidence type="ECO:0000313" key="11">
    <source>
        <dbReference type="Proteomes" id="UP000298663"/>
    </source>
</evidence>
<evidence type="ECO:0000256" key="7">
    <source>
        <dbReference type="SAM" id="MobiDB-lite"/>
    </source>
</evidence>
<feature type="transmembrane region" description="Helical" evidence="8">
    <location>
        <begin position="277"/>
        <end position="297"/>
    </location>
</feature>
<dbReference type="PANTHER" id="PTHR12174:SF103">
    <property type="entry name" value="INTRAMEMBRANE PROTEASE (IMPAS) FAMILY"/>
    <property type="match status" value="1"/>
</dbReference>
<evidence type="ECO:0000256" key="1">
    <source>
        <dbReference type="ARBA" id="ARBA00004127"/>
    </source>
</evidence>
<dbReference type="GO" id="GO:0033619">
    <property type="term" value="P:membrane protein proteolysis"/>
    <property type="evidence" value="ECO:0007669"/>
    <property type="project" value="TreeGrafter"/>
</dbReference>
<dbReference type="EMBL" id="AZBU02000002">
    <property type="protein sequence ID" value="TKR94039.1"/>
    <property type="molecule type" value="Genomic_DNA"/>
</dbReference>
<feature type="transmembrane region" description="Helical" evidence="8">
    <location>
        <begin position="506"/>
        <end position="530"/>
    </location>
</feature>
<dbReference type="InterPro" id="IPR007369">
    <property type="entry name" value="Peptidase_A22B_SPP"/>
</dbReference>
<feature type="transmembrane region" description="Helical" evidence="8">
    <location>
        <begin position="537"/>
        <end position="558"/>
    </location>
</feature>
<dbReference type="GO" id="GO:0098553">
    <property type="term" value="C:lumenal side of endoplasmic reticulum membrane"/>
    <property type="evidence" value="ECO:0007669"/>
    <property type="project" value="TreeGrafter"/>
</dbReference>
<evidence type="ECO:0000313" key="10">
    <source>
        <dbReference type="EMBL" id="TKR94039.1"/>
    </source>
</evidence>
<feature type="transmembrane region" description="Helical" evidence="8">
    <location>
        <begin position="420"/>
        <end position="440"/>
    </location>
</feature>
<feature type="signal peptide" evidence="9">
    <location>
        <begin position="1"/>
        <end position="19"/>
    </location>
</feature>
<evidence type="ECO:0000256" key="3">
    <source>
        <dbReference type="ARBA" id="ARBA00022692"/>
    </source>
</evidence>
<evidence type="ECO:0000256" key="9">
    <source>
        <dbReference type="SAM" id="SignalP"/>
    </source>
</evidence>
<evidence type="ECO:0008006" key="12">
    <source>
        <dbReference type="Google" id="ProtNLM"/>
    </source>
</evidence>
<dbReference type="Proteomes" id="UP000298663">
    <property type="component" value="Unassembled WGS sequence"/>
</dbReference>
<evidence type="ECO:0000256" key="8">
    <source>
        <dbReference type="SAM" id="Phobius"/>
    </source>
</evidence>
<evidence type="ECO:0000256" key="2">
    <source>
        <dbReference type="ARBA" id="ARBA00006859"/>
    </source>
</evidence>
<comment type="similarity">
    <text evidence="2">Belongs to the peptidase A22B family.</text>
</comment>